<evidence type="ECO:0000313" key="2">
    <source>
        <dbReference type="Proteomes" id="UP001057877"/>
    </source>
</evidence>
<proteinExistence type="predicted"/>
<evidence type="ECO:0000313" key="1">
    <source>
        <dbReference type="EMBL" id="UVI27264.1"/>
    </source>
</evidence>
<dbReference type="RefSeq" id="WP_258383349.1">
    <property type="nucleotide sequence ID" value="NZ_CP091430.1"/>
</dbReference>
<keyword evidence="2" id="KW-1185">Reference proteome</keyword>
<organism evidence="1 2">
    <name type="scientific">Paenibacillus spongiae</name>
    <dbReference type="NCBI Taxonomy" id="2909671"/>
    <lineage>
        <taxon>Bacteria</taxon>
        <taxon>Bacillati</taxon>
        <taxon>Bacillota</taxon>
        <taxon>Bacilli</taxon>
        <taxon>Bacillales</taxon>
        <taxon>Paenibacillaceae</taxon>
        <taxon>Paenibacillus</taxon>
    </lineage>
</organism>
<dbReference type="EMBL" id="CP091430">
    <property type="protein sequence ID" value="UVI27264.1"/>
    <property type="molecule type" value="Genomic_DNA"/>
</dbReference>
<accession>A0ABY5S082</accession>
<dbReference type="InterPro" id="IPR011060">
    <property type="entry name" value="RibuloseP-bd_barrel"/>
</dbReference>
<gene>
    <name evidence="1" type="ORF">L1F29_17430</name>
</gene>
<protein>
    <submittedName>
        <fullName evidence="1">Uncharacterized protein</fullName>
    </submittedName>
</protein>
<dbReference type="Proteomes" id="UP001057877">
    <property type="component" value="Chromosome"/>
</dbReference>
<sequence length="230" mass="24931">MSKLVRLLKQQPALIISLPGNSMELFRAAVEGGADAIKIHFNVEHRASGTRFGSIAEYGELLSDMCRSFSGPIGAVVGDSVQNVTREEVNRLTEAGADFISLYAHHAPGWLLNCDRISKMIAVSGDYEAGAVSAFRSLPIEMLEASIVPAHEYGSLMSVKDLLQYRWLAEQSGKPVIVPSQRSIRVDELEALRLSGMSGIMIGAMVTGTDAQSIYEATGTFRRGLDELGR</sequence>
<reference evidence="1" key="1">
    <citation type="submission" date="2022-01" db="EMBL/GenBank/DDBJ databases">
        <title>Paenibacillus spongiae sp. nov., isolated from marine sponge.</title>
        <authorList>
            <person name="Li Z."/>
            <person name="Zhang M."/>
        </authorList>
    </citation>
    <scope>NUCLEOTIDE SEQUENCE</scope>
    <source>
        <strain evidence="1">PHS-Z3</strain>
    </source>
</reference>
<name>A0ABY5S082_9BACL</name>
<dbReference type="SUPFAM" id="SSF51366">
    <property type="entry name" value="Ribulose-phoshate binding barrel"/>
    <property type="match status" value="1"/>
</dbReference>